<dbReference type="Proteomes" id="UP000018468">
    <property type="component" value="Linkage group LG3"/>
</dbReference>
<name>W5MZV2_LEPOC</name>
<evidence type="ECO:0000313" key="3">
    <source>
        <dbReference type="Proteomes" id="UP000018468"/>
    </source>
</evidence>
<feature type="compositionally biased region" description="Polar residues" evidence="1">
    <location>
        <begin position="529"/>
        <end position="541"/>
    </location>
</feature>
<feature type="region of interest" description="Disordered" evidence="1">
    <location>
        <begin position="415"/>
        <end position="842"/>
    </location>
</feature>
<protein>
    <submittedName>
        <fullName evidence="2">Uncharacterized protein</fullName>
    </submittedName>
</protein>
<organism evidence="2 3">
    <name type="scientific">Lepisosteus oculatus</name>
    <name type="common">Spotted gar</name>
    <dbReference type="NCBI Taxonomy" id="7918"/>
    <lineage>
        <taxon>Eukaryota</taxon>
        <taxon>Metazoa</taxon>
        <taxon>Chordata</taxon>
        <taxon>Craniata</taxon>
        <taxon>Vertebrata</taxon>
        <taxon>Euteleostomi</taxon>
        <taxon>Actinopterygii</taxon>
        <taxon>Neopterygii</taxon>
        <taxon>Holostei</taxon>
        <taxon>Semionotiformes</taxon>
        <taxon>Lepisosteidae</taxon>
        <taxon>Lepisosteus</taxon>
    </lineage>
</organism>
<dbReference type="Ensembl" id="ENSLOCT00000013940.1">
    <property type="protein sequence ID" value="ENSLOCP00000013911.1"/>
    <property type="gene ID" value="ENSLOCG00000011323.1"/>
</dbReference>
<dbReference type="InParanoid" id="W5MZV2"/>
<feature type="compositionally biased region" description="Pro residues" evidence="1">
    <location>
        <begin position="186"/>
        <end position="200"/>
    </location>
</feature>
<accession>W5MZV2</accession>
<reference evidence="3" key="1">
    <citation type="submission" date="2011-12" db="EMBL/GenBank/DDBJ databases">
        <title>The Draft Genome of Lepisosteus oculatus.</title>
        <authorList>
            <consortium name="The Broad Institute Genome Assembly &amp; Analysis Group"/>
            <consortium name="Computational R&amp;D Group"/>
            <consortium name="and Sequencing Platform"/>
            <person name="Di Palma F."/>
            <person name="Alfoldi J."/>
            <person name="Johnson J."/>
            <person name="Berlin A."/>
            <person name="Gnerre S."/>
            <person name="Jaffe D."/>
            <person name="MacCallum I."/>
            <person name="Young S."/>
            <person name="Walker B.J."/>
            <person name="Lander E.S."/>
            <person name="Lindblad-Toh K."/>
        </authorList>
    </citation>
    <scope>NUCLEOTIDE SEQUENCE [LARGE SCALE GENOMIC DNA]</scope>
</reference>
<keyword evidence="3" id="KW-1185">Reference proteome</keyword>
<evidence type="ECO:0000256" key="1">
    <source>
        <dbReference type="SAM" id="MobiDB-lite"/>
    </source>
</evidence>
<feature type="compositionally biased region" description="Polar residues" evidence="1">
    <location>
        <begin position="269"/>
        <end position="278"/>
    </location>
</feature>
<feature type="compositionally biased region" description="Pro residues" evidence="1">
    <location>
        <begin position="116"/>
        <end position="138"/>
    </location>
</feature>
<feature type="region of interest" description="Disordered" evidence="1">
    <location>
        <begin position="116"/>
        <end position="354"/>
    </location>
</feature>
<feature type="compositionally biased region" description="Low complexity" evidence="1">
    <location>
        <begin position="427"/>
        <end position="443"/>
    </location>
</feature>
<evidence type="ECO:0000313" key="2">
    <source>
        <dbReference type="Ensembl" id="ENSLOCP00000013911.1"/>
    </source>
</evidence>
<proteinExistence type="predicted"/>
<dbReference type="Bgee" id="ENSLOCG00000011323">
    <property type="expression patterns" value="Expressed in zone of skin and 9 other cell types or tissues"/>
</dbReference>
<reference evidence="2" key="3">
    <citation type="submission" date="2025-09" db="UniProtKB">
        <authorList>
            <consortium name="Ensembl"/>
        </authorList>
    </citation>
    <scope>IDENTIFICATION</scope>
</reference>
<dbReference type="PANTHER" id="PTHR35077:SF2">
    <property type="entry name" value="SIMILAR TO AI661453 PROTEIN"/>
    <property type="match status" value="1"/>
</dbReference>
<dbReference type="AlphaFoldDB" id="W5MZV2"/>
<feature type="compositionally biased region" description="Pro residues" evidence="1">
    <location>
        <begin position="163"/>
        <end position="173"/>
    </location>
</feature>
<dbReference type="PANTHER" id="PTHR35077">
    <property type="entry name" value="SIMILAR TO AI661453 PROTEIN"/>
    <property type="match status" value="1"/>
</dbReference>
<dbReference type="OMA" id="DQKMAPV"/>
<feature type="compositionally biased region" description="Pro residues" evidence="1">
    <location>
        <begin position="618"/>
        <end position="629"/>
    </location>
</feature>
<feature type="compositionally biased region" description="Pro residues" evidence="1">
    <location>
        <begin position="702"/>
        <end position="716"/>
    </location>
</feature>
<feature type="compositionally biased region" description="Polar residues" evidence="1">
    <location>
        <begin position="773"/>
        <end position="784"/>
    </location>
</feature>
<dbReference type="HOGENOM" id="CLU_333146_0_0_1"/>
<feature type="compositionally biased region" description="Polar residues" evidence="1">
    <location>
        <begin position="315"/>
        <end position="333"/>
    </location>
</feature>
<feature type="compositionally biased region" description="Polar residues" evidence="1">
    <location>
        <begin position="677"/>
        <end position="692"/>
    </location>
</feature>
<reference evidence="2" key="2">
    <citation type="submission" date="2025-08" db="UniProtKB">
        <authorList>
            <consortium name="Ensembl"/>
        </authorList>
    </citation>
    <scope>IDENTIFICATION</scope>
</reference>
<feature type="compositionally biased region" description="Polar residues" evidence="1">
    <location>
        <begin position="631"/>
        <end position="649"/>
    </location>
</feature>
<dbReference type="GeneTree" id="ENSGT00650000094772"/>
<dbReference type="STRING" id="7918.ENSLOCP00000013911"/>
<feature type="compositionally biased region" description="Low complexity" evidence="1">
    <location>
        <begin position="487"/>
        <end position="516"/>
    </location>
</feature>
<dbReference type="EMBL" id="AHAT01016730">
    <property type="status" value="NOT_ANNOTATED_CDS"/>
    <property type="molecule type" value="Genomic_DNA"/>
</dbReference>
<sequence>MKRGTLNSIWGRKNNNLFGTHVEIKERENVELVLDSAAFPESGTAKVRARPTVKHISSGSTHACSEVVQGFAVPTPKVPPAVIQPGITAKENGAKSNSYSNGIVAEFPDMEETIYIPPPPAMAPPPPPPISQPIPPPLEFANDPAPSPSVAVSSPNLDLASLCPPPMAPPSPPKQFFKKDPDIAPFKPPPPMAPPKPPSDYTPQHPHFSPPPPPPLSQKQPSHVGPQPAPSVPAKTHKMPPPKPMRNSSMPNQDMPPQQPAPAPPLQKSMPSSFNPQNAAKLYNPESTAQPGSKSEREQKGKSIIFLQDTITDHLPTQVNGKDSSTVEHSNSCPPEVSPVPPAKPARRNSSGIQLEKDLKEFKDKIQTPASSDLSNPTARMDEVDVPLVASMDVDTPTYLSKTALPTLVLKRDVVWDEDTPKPAFTQNSLEQSSSEPQQQASPGKSRKQSPYISRTPYSLRVRSGASQKDRSKSPMDLLLAAKQRNQNRSSLSIQSSNNNSSNISSSVSIHQSESSPNSFTVVPKSSGRETTLGTPISSSYKPFDPEPSMSPLTIPAVRSETPAVILQPIKKKHDTESPVPSPSVRDEENGEDLFIPFIPPPPEFANSDTEEESIPAPKKPPPSLPPSTPIQQKSNLILSSSEKVSTPAATIVNKTKGPPPPPKPVLKSMGLPRFPASNTSLKAAVQTQQKAPMQVPAKQNKPPPPPNPVLKPAPTPSQMTLQSILQKKMLEMDLKPTFQEVDTNPDEWGTSQSDDESSHPVKPKSQQKDKNANSQVKQSQGQDLRTKNELASKVKKPMASPTSTRPDTSGLDKSKQAYGMTFTVRPGTKQPITPVSKGESM</sequence>
<dbReference type="eggNOG" id="ENOG502RRPD">
    <property type="taxonomic scope" value="Eukaryota"/>
</dbReference>